<dbReference type="EMBL" id="MU155223">
    <property type="protein sequence ID" value="KAF9478950.1"/>
    <property type="molecule type" value="Genomic_DNA"/>
</dbReference>
<reference evidence="1" key="1">
    <citation type="submission" date="2020-11" db="EMBL/GenBank/DDBJ databases">
        <authorList>
            <consortium name="DOE Joint Genome Institute"/>
            <person name="Ahrendt S."/>
            <person name="Riley R."/>
            <person name="Andreopoulos W."/>
            <person name="Labutti K."/>
            <person name="Pangilinan J."/>
            <person name="Ruiz-Duenas F.J."/>
            <person name="Barrasa J.M."/>
            <person name="Sanchez-Garcia M."/>
            <person name="Camarero S."/>
            <person name="Miyauchi S."/>
            <person name="Serrano A."/>
            <person name="Linde D."/>
            <person name="Babiker R."/>
            <person name="Drula E."/>
            <person name="Ayuso-Fernandez I."/>
            <person name="Pacheco R."/>
            <person name="Padilla G."/>
            <person name="Ferreira P."/>
            <person name="Barriuso J."/>
            <person name="Kellner H."/>
            <person name="Castanera R."/>
            <person name="Alfaro M."/>
            <person name="Ramirez L."/>
            <person name="Pisabarro A.G."/>
            <person name="Kuo A."/>
            <person name="Tritt A."/>
            <person name="Lipzen A."/>
            <person name="He G."/>
            <person name="Yan M."/>
            <person name="Ng V."/>
            <person name="Cullen D."/>
            <person name="Martin F."/>
            <person name="Rosso M.-N."/>
            <person name="Henrissat B."/>
            <person name="Hibbett D."/>
            <person name="Martinez A.T."/>
            <person name="Grigoriev I.V."/>
        </authorList>
    </citation>
    <scope>NUCLEOTIDE SEQUENCE</scope>
    <source>
        <strain evidence="1">CIRM-BRFM 674</strain>
    </source>
</reference>
<name>A0A9P5Z287_9AGAR</name>
<proteinExistence type="predicted"/>
<keyword evidence="2" id="KW-1185">Reference proteome</keyword>
<sequence>MATLVQSSFDPVRRRTLPPELMSLIFDCLKVDRDWATLGACSLISHQYLRPARKILFHCITLKMRGSPNPILIHDVARRIQGLCDTMKRDPDIVKDIKRFEVLDSYPVYESQWITQQPTLPRLIKKLAHVQECTFGCEVGYLQWRLLTPSLAASLERLFSQPSLKSLTLCNIGGIPSIVMGTAARYLYLNNITTDLYPCPYPDSQLCYLNVRTVSLANTESAWELMKAHSKNLKLIKWRCWEDPQATDGVSFPGRIDLGKLPALKKLCVRLSYGKIGRDLSGFCDMLEAATCPTPLTIVELSILFPQHNFPSDITELRGYDTIWKRLAVALLRPQYNALRRVTMNLTVHEKMRTWNGQKENSVAEFRKQMHHSLGSLLNVSTFHFKFKVHVFNQM</sequence>
<dbReference type="Proteomes" id="UP000807469">
    <property type="component" value="Unassembled WGS sequence"/>
</dbReference>
<evidence type="ECO:0008006" key="3">
    <source>
        <dbReference type="Google" id="ProtNLM"/>
    </source>
</evidence>
<protein>
    <recommendedName>
        <fullName evidence="3">F-box domain-containing protein</fullName>
    </recommendedName>
</protein>
<evidence type="ECO:0000313" key="1">
    <source>
        <dbReference type="EMBL" id="KAF9478950.1"/>
    </source>
</evidence>
<evidence type="ECO:0000313" key="2">
    <source>
        <dbReference type="Proteomes" id="UP000807469"/>
    </source>
</evidence>
<dbReference type="OrthoDB" id="2745898at2759"/>
<dbReference type="AlphaFoldDB" id="A0A9P5Z287"/>
<gene>
    <name evidence="1" type="ORF">BDN70DRAFT_717847</name>
</gene>
<comment type="caution">
    <text evidence="1">The sequence shown here is derived from an EMBL/GenBank/DDBJ whole genome shotgun (WGS) entry which is preliminary data.</text>
</comment>
<accession>A0A9P5Z287</accession>
<organism evidence="1 2">
    <name type="scientific">Pholiota conissans</name>
    <dbReference type="NCBI Taxonomy" id="109636"/>
    <lineage>
        <taxon>Eukaryota</taxon>
        <taxon>Fungi</taxon>
        <taxon>Dikarya</taxon>
        <taxon>Basidiomycota</taxon>
        <taxon>Agaricomycotina</taxon>
        <taxon>Agaricomycetes</taxon>
        <taxon>Agaricomycetidae</taxon>
        <taxon>Agaricales</taxon>
        <taxon>Agaricineae</taxon>
        <taxon>Strophariaceae</taxon>
        <taxon>Pholiota</taxon>
    </lineage>
</organism>